<name>A0AAV8YJB8_9CUCU</name>
<feature type="compositionally biased region" description="Low complexity" evidence="1">
    <location>
        <begin position="185"/>
        <end position="197"/>
    </location>
</feature>
<evidence type="ECO:0000256" key="1">
    <source>
        <dbReference type="SAM" id="MobiDB-lite"/>
    </source>
</evidence>
<evidence type="ECO:0000313" key="3">
    <source>
        <dbReference type="Proteomes" id="UP001162156"/>
    </source>
</evidence>
<dbReference type="EMBL" id="JANEYF010002166">
    <property type="protein sequence ID" value="KAJ8950605.1"/>
    <property type="molecule type" value="Genomic_DNA"/>
</dbReference>
<keyword evidence="3" id="KW-1185">Reference proteome</keyword>
<sequence>VGNMLQIVPADMLPDVPLPPEPKPPEPIPVEPKLEEKEPIPETSTIIQEKPSAETAMRLKVAERRAERDKRRQEREKRRKEKEKRRKEKEKQRQIKLKQRTENMIKSFIFFQKALQLEVESVGEEEVEETILNETPTQWPPLPVIVSSISKEVGKSILIRGGQSKSNVRSDKTKIVQFADGVRPGEGTSPSGGEELSSPPPASKKLPKEKRYKKTKLITKNPKKKVK</sequence>
<dbReference type="AlphaFoldDB" id="A0AAV8YJB8"/>
<gene>
    <name evidence="2" type="ORF">NQ314_007831</name>
</gene>
<feature type="region of interest" description="Disordered" evidence="1">
    <location>
        <begin position="162"/>
        <end position="227"/>
    </location>
</feature>
<feature type="compositionally biased region" description="Basic residues" evidence="1">
    <location>
        <begin position="205"/>
        <end position="227"/>
    </location>
</feature>
<dbReference type="Proteomes" id="UP001162156">
    <property type="component" value="Unassembled WGS sequence"/>
</dbReference>
<feature type="region of interest" description="Disordered" evidence="1">
    <location>
        <begin position="1"/>
        <end position="98"/>
    </location>
</feature>
<organism evidence="2 3">
    <name type="scientific">Rhamnusium bicolor</name>
    <dbReference type="NCBI Taxonomy" id="1586634"/>
    <lineage>
        <taxon>Eukaryota</taxon>
        <taxon>Metazoa</taxon>
        <taxon>Ecdysozoa</taxon>
        <taxon>Arthropoda</taxon>
        <taxon>Hexapoda</taxon>
        <taxon>Insecta</taxon>
        <taxon>Pterygota</taxon>
        <taxon>Neoptera</taxon>
        <taxon>Endopterygota</taxon>
        <taxon>Coleoptera</taxon>
        <taxon>Polyphaga</taxon>
        <taxon>Cucujiformia</taxon>
        <taxon>Chrysomeloidea</taxon>
        <taxon>Cerambycidae</taxon>
        <taxon>Lepturinae</taxon>
        <taxon>Rhagiini</taxon>
        <taxon>Rhamnusium</taxon>
    </lineage>
</organism>
<protein>
    <submittedName>
        <fullName evidence="2">Uncharacterized protein</fullName>
    </submittedName>
</protein>
<accession>A0AAV8YJB8</accession>
<feature type="non-terminal residue" evidence="2">
    <location>
        <position position="227"/>
    </location>
</feature>
<feature type="non-terminal residue" evidence="2">
    <location>
        <position position="1"/>
    </location>
</feature>
<comment type="caution">
    <text evidence="2">The sequence shown here is derived from an EMBL/GenBank/DDBJ whole genome shotgun (WGS) entry which is preliminary data.</text>
</comment>
<feature type="compositionally biased region" description="Basic and acidic residues" evidence="1">
    <location>
        <begin position="89"/>
        <end position="98"/>
    </location>
</feature>
<feature type="compositionally biased region" description="Basic and acidic residues" evidence="1">
    <location>
        <begin position="60"/>
        <end position="76"/>
    </location>
</feature>
<feature type="compositionally biased region" description="Pro residues" evidence="1">
    <location>
        <begin position="16"/>
        <end position="30"/>
    </location>
</feature>
<evidence type="ECO:0000313" key="2">
    <source>
        <dbReference type="EMBL" id="KAJ8950605.1"/>
    </source>
</evidence>
<feature type="compositionally biased region" description="Basic residues" evidence="1">
    <location>
        <begin position="77"/>
        <end position="88"/>
    </location>
</feature>
<reference evidence="2" key="1">
    <citation type="journal article" date="2023" name="Insect Mol. Biol.">
        <title>Genome sequencing provides insights into the evolution of gene families encoding plant cell wall-degrading enzymes in longhorned beetles.</title>
        <authorList>
            <person name="Shin N.R."/>
            <person name="Okamura Y."/>
            <person name="Kirsch R."/>
            <person name="Pauchet Y."/>
        </authorList>
    </citation>
    <scope>NUCLEOTIDE SEQUENCE</scope>
    <source>
        <strain evidence="2">RBIC_L_NR</strain>
    </source>
</reference>
<proteinExistence type="predicted"/>